<name>A0A820CPX9_9BILA</name>
<proteinExistence type="predicted"/>
<dbReference type="AlphaFoldDB" id="A0A820CPX9"/>
<organism evidence="1 2">
    <name type="scientific">Rotaria sordida</name>
    <dbReference type="NCBI Taxonomy" id="392033"/>
    <lineage>
        <taxon>Eukaryota</taxon>
        <taxon>Metazoa</taxon>
        <taxon>Spiralia</taxon>
        <taxon>Gnathifera</taxon>
        <taxon>Rotifera</taxon>
        <taxon>Eurotatoria</taxon>
        <taxon>Bdelloidea</taxon>
        <taxon>Philodinida</taxon>
        <taxon>Philodinidae</taxon>
        <taxon>Rotaria</taxon>
    </lineage>
</organism>
<dbReference type="Proteomes" id="UP000663823">
    <property type="component" value="Unassembled WGS sequence"/>
</dbReference>
<gene>
    <name evidence="1" type="ORF">OTI717_LOCUS39277</name>
</gene>
<protein>
    <submittedName>
        <fullName evidence="1">Uncharacterized protein</fullName>
    </submittedName>
</protein>
<reference evidence="1" key="1">
    <citation type="submission" date="2021-02" db="EMBL/GenBank/DDBJ databases">
        <authorList>
            <person name="Nowell W R."/>
        </authorList>
    </citation>
    <scope>NUCLEOTIDE SEQUENCE</scope>
</reference>
<dbReference type="EMBL" id="CAJOAX010024612">
    <property type="protein sequence ID" value="CAF4218468.1"/>
    <property type="molecule type" value="Genomic_DNA"/>
</dbReference>
<accession>A0A820CPX9</accession>
<sequence>SSSHSYIGIIELSPEHFANQGRPCLFCENSRYLTCINSTCQCQPNTYFNGLMCQSKKLLGAKCNNGTECRLDRNYTCLPRKQCGREYSYSLVSDMN</sequence>
<evidence type="ECO:0000313" key="1">
    <source>
        <dbReference type="EMBL" id="CAF4218468.1"/>
    </source>
</evidence>
<comment type="caution">
    <text evidence="1">The sequence shown here is derived from an EMBL/GenBank/DDBJ whole genome shotgun (WGS) entry which is preliminary data.</text>
</comment>
<feature type="non-terminal residue" evidence="1">
    <location>
        <position position="1"/>
    </location>
</feature>
<evidence type="ECO:0000313" key="2">
    <source>
        <dbReference type="Proteomes" id="UP000663823"/>
    </source>
</evidence>